<organism evidence="6 7">
    <name type="scientific">Kitasatospora phosalacinea</name>
    <dbReference type="NCBI Taxonomy" id="2065"/>
    <lineage>
        <taxon>Bacteria</taxon>
        <taxon>Bacillati</taxon>
        <taxon>Actinomycetota</taxon>
        <taxon>Actinomycetes</taxon>
        <taxon>Kitasatosporales</taxon>
        <taxon>Streptomycetaceae</taxon>
        <taxon>Kitasatospora</taxon>
    </lineage>
</organism>
<protein>
    <submittedName>
        <fullName evidence="6">Glutamate--ammonia ligase</fullName>
    </submittedName>
</protein>
<gene>
    <name evidence="6" type="ORF">Kpho01_67590</name>
</gene>
<dbReference type="GO" id="GO:0004356">
    <property type="term" value="F:glutamine synthetase activity"/>
    <property type="evidence" value="ECO:0007669"/>
    <property type="project" value="InterPro"/>
</dbReference>
<dbReference type="InterPro" id="IPR014746">
    <property type="entry name" value="Gln_synth/guanido_kin_cat_dom"/>
</dbReference>
<evidence type="ECO:0000259" key="5">
    <source>
        <dbReference type="PROSITE" id="PS51987"/>
    </source>
</evidence>
<comment type="similarity">
    <text evidence="1 3 4">Belongs to the glutamine synthetase family.</text>
</comment>
<dbReference type="RefSeq" id="WP_158715197.1">
    <property type="nucleotide sequence ID" value="NZ_BSRX01000058.1"/>
</dbReference>
<dbReference type="Proteomes" id="UP001165143">
    <property type="component" value="Unassembled WGS sequence"/>
</dbReference>
<dbReference type="PANTHER" id="PTHR43785">
    <property type="entry name" value="GAMMA-GLUTAMYLPUTRESCINE SYNTHETASE"/>
    <property type="match status" value="1"/>
</dbReference>
<dbReference type="PROSITE" id="PS51987">
    <property type="entry name" value="GS_CATALYTIC"/>
    <property type="match status" value="1"/>
</dbReference>
<keyword evidence="2 6" id="KW-0436">Ligase</keyword>
<dbReference type="SMART" id="SM01230">
    <property type="entry name" value="Gln-synt_C"/>
    <property type="match status" value="1"/>
</dbReference>
<sequence>MRTSSSSTTPVAAPKGPEARLVELIDGGLVEAVMVALVDAQGRLKGKVFDAGVLRERLVRGIVSSEVCGYLLGTDLGMTPADGGVWSWASGFGDVDLAWELGRARVLPWLPGTALVWARPMQAGDRPHALSPVTVLEEQVTRLAGAGLVPMVGLETEFVLVEGSERDAERSGWRPRPATVGNLDYALDLRGNVVAVLGELRRVLAEAGMPVEALKLEGAPGQVEVTFPYGPVAQACEQHLLFKHAARVVAERHGMSALFMAAPFTGTGSGLHLHLSLHRMHDDGSDGAVFAPDGEGELLSETGRQAVAGLLDVLPVTGPLWAPTVNSYRRLARDHGFAPRRATWGWDNRSCAVRVVGHGSGRHLEVRVPGADANPYLAVAAALAGVRHGIEGGLVPPERARGDSYQEAKAWPLPHDLASAVKEFETDRTVAELFGVHLVEHLASLSRFELDHHAPLVSAAEVARGFAQS</sequence>
<dbReference type="SUPFAM" id="SSF55931">
    <property type="entry name" value="Glutamine synthetase/guanido kinase"/>
    <property type="match status" value="1"/>
</dbReference>
<dbReference type="OrthoDB" id="9807095at2"/>
<proteinExistence type="inferred from homology"/>
<dbReference type="AlphaFoldDB" id="A0A9W6PPS0"/>
<dbReference type="Gene3D" id="3.30.590.10">
    <property type="entry name" value="Glutamine synthetase/guanido kinase, catalytic domain"/>
    <property type="match status" value="1"/>
</dbReference>
<reference evidence="6" key="1">
    <citation type="submission" date="2023-02" db="EMBL/GenBank/DDBJ databases">
        <title>Kitasatospora phosalacinea NBRC 14362.</title>
        <authorList>
            <person name="Ichikawa N."/>
            <person name="Sato H."/>
            <person name="Tonouchi N."/>
        </authorList>
    </citation>
    <scope>NUCLEOTIDE SEQUENCE</scope>
    <source>
        <strain evidence="6">NBRC 14362</strain>
    </source>
</reference>
<dbReference type="PANTHER" id="PTHR43785:SF12">
    <property type="entry name" value="TYPE-1 GLUTAMINE SYNTHETASE 2"/>
    <property type="match status" value="1"/>
</dbReference>
<evidence type="ECO:0000256" key="4">
    <source>
        <dbReference type="RuleBase" id="RU000384"/>
    </source>
</evidence>
<accession>A0A9W6PPS0</accession>
<feature type="domain" description="GS catalytic" evidence="5">
    <location>
        <begin position="132"/>
        <end position="469"/>
    </location>
</feature>
<evidence type="ECO:0000256" key="1">
    <source>
        <dbReference type="ARBA" id="ARBA00009897"/>
    </source>
</evidence>
<dbReference type="InterPro" id="IPR008146">
    <property type="entry name" value="Gln_synth_cat_dom"/>
</dbReference>
<comment type="caution">
    <text evidence="6">The sequence shown here is derived from an EMBL/GenBank/DDBJ whole genome shotgun (WGS) entry which is preliminary data.</text>
</comment>
<evidence type="ECO:0000313" key="6">
    <source>
        <dbReference type="EMBL" id="GLW58748.1"/>
    </source>
</evidence>
<dbReference type="Pfam" id="PF00120">
    <property type="entry name" value="Gln-synt_C"/>
    <property type="match status" value="1"/>
</dbReference>
<dbReference type="EMBL" id="BSRX01000058">
    <property type="protein sequence ID" value="GLW58748.1"/>
    <property type="molecule type" value="Genomic_DNA"/>
</dbReference>
<name>A0A9W6PPS0_9ACTN</name>
<evidence type="ECO:0000256" key="2">
    <source>
        <dbReference type="ARBA" id="ARBA00022598"/>
    </source>
</evidence>
<evidence type="ECO:0000313" key="7">
    <source>
        <dbReference type="Proteomes" id="UP001165143"/>
    </source>
</evidence>
<evidence type="ECO:0000256" key="3">
    <source>
        <dbReference type="PROSITE-ProRule" id="PRU01331"/>
    </source>
</evidence>